<evidence type="ECO:0000259" key="2">
    <source>
        <dbReference type="PROSITE" id="PS50914"/>
    </source>
</evidence>
<organism evidence="3 4">
    <name type="scientific">Nitrolancea hollandica Lb</name>
    <dbReference type="NCBI Taxonomy" id="1129897"/>
    <lineage>
        <taxon>Bacteria</taxon>
        <taxon>Pseudomonadati</taxon>
        <taxon>Thermomicrobiota</taxon>
        <taxon>Thermomicrobia</taxon>
        <taxon>Sphaerobacterales</taxon>
        <taxon>Sphaerobacterineae</taxon>
        <taxon>Sphaerobacteraceae</taxon>
        <taxon>Nitrolancea</taxon>
    </lineage>
</organism>
<evidence type="ECO:0000313" key="4">
    <source>
        <dbReference type="Proteomes" id="UP000004221"/>
    </source>
</evidence>
<accession>I4EF85</accession>
<gene>
    <name evidence="3" type="ORF">NITHO_2230003</name>
</gene>
<feature type="domain" description="BON" evidence="2">
    <location>
        <begin position="117"/>
        <end position="186"/>
    </location>
</feature>
<dbReference type="Pfam" id="PF04972">
    <property type="entry name" value="BON"/>
    <property type="match status" value="1"/>
</dbReference>
<dbReference type="OrthoDB" id="148157at2"/>
<feature type="region of interest" description="Disordered" evidence="1">
    <location>
        <begin position="205"/>
        <end position="251"/>
    </location>
</feature>
<reference evidence="3 4" key="1">
    <citation type="journal article" date="2012" name="ISME J.">
        <title>Nitrification expanded: discovery, physiology and genomics of a nitrite-oxidizing bacterium from the phylum Chloroflexi.</title>
        <authorList>
            <person name="Sorokin D.Y."/>
            <person name="Lucker S."/>
            <person name="Vejmelkova D."/>
            <person name="Kostrikina N.A."/>
            <person name="Kleerebezem R."/>
            <person name="Rijpstra W.I."/>
            <person name="Damste J.S."/>
            <person name="Le Paslier D."/>
            <person name="Muyzer G."/>
            <person name="Wagner M."/>
            <person name="van Loosdrecht M.C."/>
            <person name="Daims H."/>
        </authorList>
    </citation>
    <scope>NUCLEOTIDE SEQUENCE [LARGE SCALE GENOMIC DNA]</scope>
    <source>
        <strain evidence="4">none</strain>
    </source>
</reference>
<sequence length="251" mass="26335">MTFGYGMNPYGMGYNPAVTGAEAALAALGGIGAAGQMPFQAMPGFGMAPYVSPFAQAFAPPFIPPVTQPFIPPYASPFNLGALPFPGLPSFGFGGLGGLRPSGRSFSEQFLSTGLPTDTDIEEMIYDAIDVDPLIPADTQIDVTCDSGTCTLTGDVPDKMVKHAAGQDAWWATGVVDVRNELKVTGKGPAHAQGPKARLVARLAAQAGQRPGGQQPQQQQPAQMAQYHAQQAQYHAQQAQQYAQHGGQQSQ</sequence>
<dbReference type="Proteomes" id="UP000004221">
    <property type="component" value="Unassembled WGS sequence"/>
</dbReference>
<dbReference type="AlphaFoldDB" id="I4EF85"/>
<dbReference type="InterPro" id="IPR007055">
    <property type="entry name" value="BON_dom"/>
</dbReference>
<dbReference type="Gene3D" id="3.30.1340.30">
    <property type="match status" value="1"/>
</dbReference>
<comment type="caution">
    <text evidence="3">The sequence shown here is derived from an EMBL/GenBank/DDBJ whole genome shotgun (WGS) entry which is preliminary data.</text>
</comment>
<dbReference type="PROSITE" id="PS50914">
    <property type="entry name" value="BON"/>
    <property type="match status" value="1"/>
</dbReference>
<proteinExistence type="predicted"/>
<name>I4EF85_9BACT</name>
<evidence type="ECO:0000313" key="3">
    <source>
        <dbReference type="EMBL" id="CCF83347.1"/>
    </source>
</evidence>
<protein>
    <recommendedName>
        <fullName evidence="2">BON domain-containing protein</fullName>
    </recommendedName>
</protein>
<dbReference type="EMBL" id="CAGS01000139">
    <property type="protein sequence ID" value="CCF83347.1"/>
    <property type="molecule type" value="Genomic_DNA"/>
</dbReference>
<evidence type="ECO:0000256" key="1">
    <source>
        <dbReference type="SAM" id="MobiDB-lite"/>
    </source>
</evidence>
<keyword evidence="4" id="KW-1185">Reference proteome</keyword>
<dbReference type="RefSeq" id="WP_008476424.1">
    <property type="nucleotide sequence ID" value="NZ_CAGS01000139.1"/>
</dbReference>